<dbReference type="Gene3D" id="3.40.33.10">
    <property type="entry name" value="CAP"/>
    <property type="match status" value="1"/>
</dbReference>
<keyword evidence="3" id="KW-1185">Reference proteome</keyword>
<feature type="compositionally biased region" description="Basic residues" evidence="1">
    <location>
        <begin position="115"/>
        <end position="228"/>
    </location>
</feature>
<sequence length="466" mass="53209">MCIFYSNYYIRFVILSTLFFLYKALEGDARIGDNASLDLIQNDISLMNLINQESLVYSISGNSEIKYLKKRQSEKNKEQNKHKSAEIKNNRKQVKVKKSPARKLSGKRPPVPRPPMRKPGPRRTTARRPPARRTPPRRPPPRRTTARRPPNRRTPPRRPPPRRTTARRPPNRRTPPRRPPPRRTTARRPPARRTPPRRPPPRRTTLRRPPTRRTLRPPNKRPPTRKPIPKPNLQKRTTKIPSSGGKIRTTPKPPAQKPQVRKTTVKATTVRKPLLTRKIKPAAKSSSITTTEKPVTSTMKTAPIETIPIITTSTSTATTTTKHTTKPETTSRFDEYAYLKSQMISYVNDLRLKHQTEELTVNTTLANKAQKVADDIRNILVNIDNSIGWLLLFTGLGDDSNPSTAKSADTENIVYGRPDSKPAPEEFAQLVWNSTKDIGCGISYIDTEHIMVTICMFYPYRKIPVQ</sequence>
<dbReference type="InterPro" id="IPR035940">
    <property type="entry name" value="CAP_sf"/>
</dbReference>
<dbReference type="AlphaFoldDB" id="A0A0K0FJ58"/>
<dbReference type="InterPro" id="IPR014044">
    <property type="entry name" value="CAP_dom"/>
</dbReference>
<feature type="domain" description="SCP" evidence="2">
    <location>
        <begin position="340"/>
        <end position="462"/>
    </location>
</feature>
<organism evidence="3 4">
    <name type="scientific">Strongyloides venezuelensis</name>
    <name type="common">Threadworm</name>
    <dbReference type="NCBI Taxonomy" id="75913"/>
    <lineage>
        <taxon>Eukaryota</taxon>
        <taxon>Metazoa</taxon>
        <taxon>Ecdysozoa</taxon>
        <taxon>Nematoda</taxon>
        <taxon>Chromadorea</taxon>
        <taxon>Rhabditida</taxon>
        <taxon>Tylenchina</taxon>
        <taxon>Panagrolaimomorpha</taxon>
        <taxon>Strongyloidoidea</taxon>
        <taxon>Strongyloididae</taxon>
        <taxon>Strongyloides</taxon>
    </lineage>
</organism>
<evidence type="ECO:0000313" key="3">
    <source>
        <dbReference type="Proteomes" id="UP000035680"/>
    </source>
</evidence>
<reference evidence="3" key="1">
    <citation type="submission" date="2014-07" db="EMBL/GenBank/DDBJ databases">
        <authorList>
            <person name="Martin A.A"/>
            <person name="De Silva N."/>
        </authorList>
    </citation>
    <scope>NUCLEOTIDE SEQUENCE</scope>
</reference>
<dbReference type="Proteomes" id="UP000035680">
    <property type="component" value="Unassembled WGS sequence"/>
</dbReference>
<proteinExistence type="predicted"/>
<dbReference type="WBParaSite" id="SVE_0893100.1">
    <property type="protein sequence ID" value="SVE_0893100.1"/>
    <property type="gene ID" value="SVE_0893100"/>
</dbReference>
<evidence type="ECO:0000256" key="1">
    <source>
        <dbReference type="SAM" id="MobiDB-lite"/>
    </source>
</evidence>
<accession>A0A0K0FJ58</accession>
<protein>
    <submittedName>
        <fullName evidence="4">SCP domain-containing protein</fullName>
    </submittedName>
</protein>
<dbReference type="STRING" id="75913.A0A0K0FJ58"/>
<dbReference type="SUPFAM" id="SSF55797">
    <property type="entry name" value="PR-1-like"/>
    <property type="match status" value="1"/>
</dbReference>
<evidence type="ECO:0000313" key="4">
    <source>
        <dbReference type="WBParaSite" id="SVE_0893100.1"/>
    </source>
</evidence>
<dbReference type="Pfam" id="PF00188">
    <property type="entry name" value="CAP"/>
    <property type="match status" value="1"/>
</dbReference>
<reference evidence="4" key="2">
    <citation type="submission" date="2015-08" db="UniProtKB">
        <authorList>
            <consortium name="WormBaseParasite"/>
        </authorList>
    </citation>
    <scope>IDENTIFICATION</scope>
</reference>
<name>A0A0K0FJ58_STRVS</name>
<feature type="compositionally biased region" description="Basic residues" evidence="1">
    <location>
        <begin position="90"/>
        <end position="106"/>
    </location>
</feature>
<feature type="region of interest" description="Disordered" evidence="1">
    <location>
        <begin position="70"/>
        <end position="265"/>
    </location>
</feature>
<evidence type="ECO:0000259" key="2">
    <source>
        <dbReference type="SMART" id="SM00198"/>
    </source>
</evidence>
<dbReference type="SMART" id="SM00198">
    <property type="entry name" value="SCP"/>
    <property type="match status" value="1"/>
</dbReference>
<feature type="compositionally biased region" description="Basic and acidic residues" evidence="1">
    <location>
        <begin position="71"/>
        <end position="89"/>
    </location>
</feature>